<dbReference type="PROSITE" id="PS50199">
    <property type="entry name" value="ZF_RANBP2_2"/>
    <property type="match status" value="2"/>
</dbReference>
<dbReference type="OrthoDB" id="448399at2759"/>
<dbReference type="InterPro" id="IPR036443">
    <property type="entry name" value="Znf_RanBP2_sf"/>
</dbReference>
<dbReference type="InterPro" id="IPR005050">
    <property type="entry name" value="Enod93"/>
</dbReference>
<dbReference type="SMART" id="SM00547">
    <property type="entry name" value="ZnF_RBZ"/>
    <property type="match status" value="2"/>
</dbReference>
<evidence type="ECO:0000259" key="5">
    <source>
        <dbReference type="PROSITE" id="PS50199"/>
    </source>
</evidence>
<evidence type="ECO:0000256" key="1">
    <source>
        <dbReference type="ARBA" id="ARBA00022723"/>
    </source>
</evidence>
<dbReference type="SUPFAM" id="SSF90209">
    <property type="entry name" value="Ran binding protein zinc finger-like"/>
    <property type="match status" value="2"/>
</dbReference>
<proteinExistence type="predicted"/>
<dbReference type="AlphaFoldDB" id="A0A5N6M4R8"/>
<dbReference type="PANTHER" id="PTHR33605">
    <property type="entry name" value="EARLY NODULIN-93"/>
    <property type="match status" value="1"/>
</dbReference>
<dbReference type="GO" id="GO:0008270">
    <property type="term" value="F:zinc ion binding"/>
    <property type="evidence" value="ECO:0007669"/>
    <property type="project" value="UniProtKB-KW"/>
</dbReference>
<dbReference type="Pfam" id="PF03386">
    <property type="entry name" value="ENOD93"/>
    <property type="match status" value="1"/>
</dbReference>
<dbReference type="Proteomes" id="UP000326396">
    <property type="component" value="Linkage Group LG7"/>
</dbReference>
<evidence type="ECO:0000313" key="6">
    <source>
        <dbReference type="EMBL" id="KAD3067923.1"/>
    </source>
</evidence>
<dbReference type="Gene3D" id="4.10.1060.10">
    <property type="entry name" value="Zinc finger, RanBP2-type"/>
    <property type="match status" value="2"/>
</dbReference>
<organism evidence="6 7">
    <name type="scientific">Mikania micrantha</name>
    <name type="common">bitter vine</name>
    <dbReference type="NCBI Taxonomy" id="192012"/>
    <lineage>
        <taxon>Eukaryota</taxon>
        <taxon>Viridiplantae</taxon>
        <taxon>Streptophyta</taxon>
        <taxon>Embryophyta</taxon>
        <taxon>Tracheophyta</taxon>
        <taxon>Spermatophyta</taxon>
        <taxon>Magnoliopsida</taxon>
        <taxon>eudicotyledons</taxon>
        <taxon>Gunneridae</taxon>
        <taxon>Pentapetalae</taxon>
        <taxon>asterids</taxon>
        <taxon>campanulids</taxon>
        <taxon>Asterales</taxon>
        <taxon>Asteraceae</taxon>
        <taxon>Asteroideae</taxon>
        <taxon>Heliantheae alliance</taxon>
        <taxon>Eupatorieae</taxon>
        <taxon>Mikania</taxon>
    </lineage>
</organism>
<dbReference type="Pfam" id="PF00641">
    <property type="entry name" value="Zn_ribbon_RanBP"/>
    <property type="match status" value="1"/>
</dbReference>
<comment type="caution">
    <text evidence="6">The sequence shown here is derived from an EMBL/GenBank/DDBJ whole genome shotgun (WGS) entry which is preliminary data.</text>
</comment>
<dbReference type="PROSITE" id="PS01358">
    <property type="entry name" value="ZF_RANBP2_1"/>
    <property type="match status" value="2"/>
</dbReference>
<name>A0A5N6M4R8_9ASTR</name>
<keyword evidence="2 4" id="KW-0863">Zinc-finger</keyword>
<keyword evidence="3" id="KW-0862">Zinc</keyword>
<evidence type="ECO:0000313" key="7">
    <source>
        <dbReference type="Proteomes" id="UP000326396"/>
    </source>
</evidence>
<dbReference type="InterPro" id="IPR001876">
    <property type="entry name" value="Znf_RanBP2"/>
</dbReference>
<feature type="domain" description="RanBP2-type" evidence="5">
    <location>
        <begin position="47"/>
        <end position="78"/>
    </location>
</feature>
<accession>A0A5N6M4R8</accession>
<feature type="domain" description="RanBP2-type" evidence="5">
    <location>
        <begin position="2"/>
        <end position="31"/>
    </location>
</feature>
<evidence type="ECO:0000256" key="2">
    <source>
        <dbReference type="ARBA" id="ARBA00022771"/>
    </source>
</evidence>
<gene>
    <name evidence="6" type="ORF">E3N88_35803</name>
</gene>
<evidence type="ECO:0000256" key="3">
    <source>
        <dbReference type="ARBA" id="ARBA00022833"/>
    </source>
</evidence>
<keyword evidence="1" id="KW-0479">Metal-binding</keyword>
<sequence length="227" mass="24581">MSSGDWMCGACQHLNFKKRDACQRCQCPKFATPAEMSGYGVNRTEVLAGDWYCSTFNCGAHNYASRTVCYRCGALKDYTTTAMMAASTGGCYTQDSNVLPGWKTGDWTRLWGAQLCKQDGMLQVQNIKGIRFSSNLYFLPTLRFVSSIDIVTIPAEGVLAGAKAAAFATIATAIPTVASARMVPWARAHLNHTAQALIVSTVAGAAYFIVADRTVSKAARRNSFNNV</sequence>
<dbReference type="EMBL" id="SZYD01000017">
    <property type="protein sequence ID" value="KAD3067923.1"/>
    <property type="molecule type" value="Genomic_DNA"/>
</dbReference>
<dbReference type="PANTHER" id="PTHR33605:SF2">
    <property type="entry name" value="EARLY NODULIN-93"/>
    <property type="match status" value="1"/>
</dbReference>
<keyword evidence="7" id="KW-1185">Reference proteome</keyword>
<protein>
    <recommendedName>
        <fullName evidence="5">RanBP2-type domain-containing protein</fullName>
    </recommendedName>
</protein>
<reference evidence="6 7" key="1">
    <citation type="submission" date="2019-05" db="EMBL/GenBank/DDBJ databases">
        <title>Mikania micrantha, genome provides insights into the molecular mechanism of rapid growth.</title>
        <authorList>
            <person name="Liu B."/>
        </authorList>
    </citation>
    <scope>NUCLEOTIDE SEQUENCE [LARGE SCALE GENOMIC DNA]</scope>
    <source>
        <strain evidence="6">NLD-2019</strain>
        <tissue evidence="6">Leaf</tissue>
    </source>
</reference>
<evidence type="ECO:0000256" key="4">
    <source>
        <dbReference type="PROSITE-ProRule" id="PRU00322"/>
    </source>
</evidence>